<accession>A0ACC2YUA9</accession>
<proteinExistence type="predicted"/>
<evidence type="ECO:0000313" key="1">
    <source>
        <dbReference type="EMBL" id="KAJ9638871.1"/>
    </source>
</evidence>
<reference evidence="1" key="1">
    <citation type="submission" date="2022-10" db="EMBL/GenBank/DDBJ databases">
        <title>Culturing micro-colonial fungi from biological soil crusts in the Mojave desert and describing Neophaeococcomyces mojavensis, and introducing the new genera and species Taxawa tesnikishii.</title>
        <authorList>
            <person name="Kurbessoian T."/>
            <person name="Stajich J.E."/>
        </authorList>
    </citation>
    <scope>NUCLEOTIDE SEQUENCE</scope>
    <source>
        <strain evidence="1">JES_115</strain>
    </source>
</reference>
<dbReference type="EMBL" id="JAPDRP010000020">
    <property type="protein sequence ID" value="KAJ9638871.1"/>
    <property type="molecule type" value="Genomic_DNA"/>
</dbReference>
<keyword evidence="2" id="KW-1185">Reference proteome</keyword>
<sequence>MLRPSFQPYRTFPQPERVASRRRITLRSGRGIGRQQTTTLSAADGTPFRCTDIDGKPRVIFIIVLLLFLLFSPDPQQPSLGQQFELDQILGRERVALDVLSSSKYGDFDALNGTRNLNLTGLRSEYGYAWGLLDKVKDRAKEQVAGVLGNVGLGVLNGTAEEELPLYRNVTGYIGGKWARSKVAEGLLTPQLKLSAVAPEGTYVTQEYNRNLTGHEGKVRLKFREKERAVKASNDSVKDISATLTIWDDESYGDWWEMALHGVHFRDFGGMLLTSTSEKFAGIFALPHFALSNHTYAQAQQVLNETLRETIQKQATSLNANTNPWSSSPQGAGEGLFSVPHCEYIVWLQQHPLPFRSQTKAAGEKDPYHLEMLEHELRFPTGYPFLAAPQMTMSMVAFSPDCGFVIESKGPPNYAPQEGLHLQGPKLESLIKAGRIHILFFACLLGGQIMLLVRQMKEASTPSTRSRISFYTIAIQAMGDGFVQLAFISVPLFAEATSLTMLATAFFAFLSSAEDRKDNKPHQPARTPPPPKRPVQRPSYTSTSVRHYGCRRRHAPLPVTAARAVSSGATPIILPSDQDELDTAETNPTTADAGGNPTRRELGALYTRFYLILFGTVILSVHATSWPIPLRSAYTNLMSFLYFSFWIPQIYRNVMRNCRKALRWEFVVGQSVLRLLPFAYFYGVRDNVLFVENDRHALLGLLGWVWLQVLALVSQELLGPRFFVREGWAPPAYDYHPVLREDEEGASLPIGFAQAGDEEPGSPPAASKPGESRDKGKRVYDCAICMHTIEVPIVPAGGVAADGSAGMGAGLLARRAYMVTPCRHIFHSPCLEGWMRYRLQCPICREVLPPL</sequence>
<name>A0ACC2YUA9_9PEZI</name>
<dbReference type="Proteomes" id="UP001172680">
    <property type="component" value="Unassembled WGS sequence"/>
</dbReference>
<protein>
    <submittedName>
        <fullName evidence="1">Uncharacterized protein</fullName>
    </submittedName>
</protein>
<comment type="caution">
    <text evidence="1">The sequence shown here is derived from an EMBL/GenBank/DDBJ whole genome shotgun (WGS) entry which is preliminary data.</text>
</comment>
<gene>
    <name evidence="1" type="ORF">H2199_006731</name>
</gene>
<evidence type="ECO:0000313" key="2">
    <source>
        <dbReference type="Proteomes" id="UP001172680"/>
    </source>
</evidence>
<organism evidence="1 2">
    <name type="scientific">Coniosporium tulheliwenetii</name>
    <dbReference type="NCBI Taxonomy" id="3383036"/>
    <lineage>
        <taxon>Eukaryota</taxon>
        <taxon>Fungi</taxon>
        <taxon>Dikarya</taxon>
        <taxon>Ascomycota</taxon>
        <taxon>Pezizomycotina</taxon>
        <taxon>Dothideomycetes</taxon>
        <taxon>Dothideomycetes incertae sedis</taxon>
        <taxon>Coniosporium</taxon>
    </lineage>
</organism>